<accession>A0A1V9G7W7</accession>
<dbReference type="Proteomes" id="UP000192276">
    <property type="component" value="Unassembled WGS sequence"/>
</dbReference>
<comment type="caution">
    <text evidence="2">The sequence shown here is derived from an EMBL/GenBank/DDBJ whole genome shotgun (WGS) entry which is preliminary data.</text>
</comment>
<reference evidence="3" key="1">
    <citation type="submission" date="2016-04" db="EMBL/GenBank/DDBJ databases">
        <authorList>
            <person name="Chen L."/>
            <person name="Zhuang W."/>
            <person name="Wang G."/>
        </authorList>
    </citation>
    <scope>NUCLEOTIDE SEQUENCE [LARGE SCALE GENOMIC DNA]</scope>
    <source>
        <strain evidence="3">208</strain>
    </source>
</reference>
<evidence type="ECO:0000313" key="3">
    <source>
        <dbReference type="Proteomes" id="UP000192276"/>
    </source>
</evidence>
<gene>
    <name evidence="2" type="ORF">A4R26_12890</name>
</gene>
<evidence type="ECO:0000313" key="2">
    <source>
        <dbReference type="EMBL" id="OQP66667.1"/>
    </source>
</evidence>
<dbReference type="AlphaFoldDB" id="A0A1V9G7W7"/>
<feature type="region of interest" description="Disordered" evidence="1">
    <location>
        <begin position="1"/>
        <end position="26"/>
    </location>
</feature>
<sequence length="76" mass="8271">MRSIVNRESAIGNRETANGKRERSTNSRPCFLYTSAYPTSTLKIEHADASVGIPTGSASSGFDILLFPAFPFSFLI</sequence>
<proteinExistence type="predicted"/>
<organism evidence="2 3">
    <name type="scientific">Niastella populi</name>
    <dbReference type="NCBI Taxonomy" id="550983"/>
    <lineage>
        <taxon>Bacteria</taxon>
        <taxon>Pseudomonadati</taxon>
        <taxon>Bacteroidota</taxon>
        <taxon>Chitinophagia</taxon>
        <taxon>Chitinophagales</taxon>
        <taxon>Chitinophagaceae</taxon>
        <taxon>Niastella</taxon>
    </lineage>
</organism>
<name>A0A1V9G7W7_9BACT</name>
<dbReference type="EMBL" id="LWBP01000045">
    <property type="protein sequence ID" value="OQP66667.1"/>
    <property type="molecule type" value="Genomic_DNA"/>
</dbReference>
<keyword evidence="3" id="KW-1185">Reference proteome</keyword>
<protein>
    <submittedName>
        <fullName evidence="2">Uncharacterized protein</fullName>
    </submittedName>
</protein>
<evidence type="ECO:0000256" key="1">
    <source>
        <dbReference type="SAM" id="MobiDB-lite"/>
    </source>
</evidence>
<dbReference type="STRING" id="550983.A4R26_12890"/>